<feature type="compositionally biased region" description="Polar residues" evidence="1">
    <location>
        <begin position="125"/>
        <end position="144"/>
    </location>
</feature>
<dbReference type="EMBL" id="CAJNOQ010002650">
    <property type="protein sequence ID" value="CAF0970913.1"/>
    <property type="molecule type" value="Genomic_DNA"/>
</dbReference>
<gene>
    <name evidence="3" type="ORF">GPM918_LOCUS12231</name>
    <name evidence="4" type="ORF">SRO942_LOCUS12232</name>
</gene>
<keyword evidence="2" id="KW-0812">Transmembrane</keyword>
<dbReference type="EMBL" id="CAJOBC010002650">
    <property type="protein sequence ID" value="CAF3743973.1"/>
    <property type="molecule type" value="Genomic_DNA"/>
</dbReference>
<dbReference type="AlphaFoldDB" id="A0A814EL20"/>
<dbReference type="Proteomes" id="UP000681722">
    <property type="component" value="Unassembled WGS sequence"/>
</dbReference>
<keyword evidence="2" id="KW-0472">Membrane</keyword>
<reference evidence="3" key="1">
    <citation type="submission" date="2021-02" db="EMBL/GenBank/DDBJ databases">
        <authorList>
            <person name="Nowell W R."/>
        </authorList>
    </citation>
    <scope>NUCLEOTIDE SEQUENCE</scope>
</reference>
<feature type="region of interest" description="Disordered" evidence="1">
    <location>
        <begin position="48"/>
        <end position="74"/>
    </location>
</feature>
<comment type="caution">
    <text evidence="3">The sequence shown here is derived from an EMBL/GenBank/DDBJ whole genome shotgun (WGS) entry which is preliminary data.</text>
</comment>
<feature type="compositionally biased region" description="Low complexity" evidence="1">
    <location>
        <begin position="52"/>
        <end position="61"/>
    </location>
</feature>
<name>A0A814EL20_9BILA</name>
<feature type="transmembrane region" description="Helical" evidence="2">
    <location>
        <begin position="354"/>
        <end position="373"/>
    </location>
</feature>
<keyword evidence="5" id="KW-1185">Reference proteome</keyword>
<protein>
    <submittedName>
        <fullName evidence="3">Uncharacterized protein</fullName>
    </submittedName>
</protein>
<evidence type="ECO:0000256" key="1">
    <source>
        <dbReference type="SAM" id="MobiDB-lite"/>
    </source>
</evidence>
<dbReference type="Proteomes" id="UP000663829">
    <property type="component" value="Unassembled WGS sequence"/>
</dbReference>
<evidence type="ECO:0000313" key="5">
    <source>
        <dbReference type="Proteomes" id="UP000663829"/>
    </source>
</evidence>
<evidence type="ECO:0000256" key="2">
    <source>
        <dbReference type="SAM" id="Phobius"/>
    </source>
</evidence>
<evidence type="ECO:0000313" key="4">
    <source>
        <dbReference type="EMBL" id="CAF3743973.1"/>
    </source>
</evidence>
<accession>A0A814EL20</accession>
<proteinExistence type="predicted"/>
<evidence type="ECO:0000313" key="3">
    <source>
        <dbReference type="EMBL" id="CAF0970913.1"/>
    </source>
</evidence>
<organism evidence="3 5">
    <name type="scientific">Didymodactylos carnosus</name>
    <dbReference type="NCBI Taxonomy" id="1234261"/>
    <lineage>
        <taxon>Eukaryota</taxon>
        <taxon>Metazoa</taxon>
        <taxon>Spiralia</taxon>
        <taxon>Gnathifera</taxon>
        <taxon>Rotifera</taxon>
        <taxon>Eurotatoria</taxon>
        <taxon>Bdelloidea</taxon>
        <taxon>Philodinida</taxon>
        <taxon>Philodinidae</taxon>
        <taxon>Didymodactylos</taxon>
    </lineage>
</organism>
<sequence>MTSSLLIENKRTKLEHAVFTLTCVFSVIRAHSYFNVNANIVQQPASFRSNTVRQQQQVRSSASNEKRRPHKSHKNEILLNPVKINQLQYHKYGIQWRSDKYDQEKSLFECDVSVTHKEDNDDKVISSSSPTNTMTNKIDGNQSPTNTSLLMNNTLQTDDSNSILSITHDGTYQTAYSSISYCEYPEKETTDKHIMKNVDNEYDRNRYRSMSVCDNMESHQIEEYDKINGLLNEYEKGDSSISENTLTNSVKDLIEKFEKNSKHKLSSIRVNWTNRKITYKSHSKQTSNKINSSTNNSENEIELNQNYSITHTNEKSITTVLLSSSSSSILQVTDTGQTIVSADIFYAIIQTKTFFLYTMYQIILFLFGIYPALSLTIPATDQQQNYYSTEPYTSEGQTQELTSTISITPLNCSDASGGGYIWPSDSSFVNRQVTNVYDAYPSDTVTITITGIKQDEQRGYAADAIINPNLSNSFLLRALANPSGNGRVYTIYFQALASIAGNCSGIVQVGVPVSLPLADNITDDGALYVSTGNNPSASGYGSYYD</sequence>
<feature type="region of interest" description="Disordered" evidence="1">
    <location>
        <begin position="121"/>
        <end position="144"/>
    </location>
</feature>
<keyword evidence="2" id="KW-1133">Transmembrane helix</keyword>